<gene>
    <name evidence="2" type="ORF">CZ814_01098</name>
</gene>
<organism evidence="2 3">
    <name type="scientific">Photobacterium toruni</name>
    <dbReference type="NCBI Taxonomy" id="1935446"/>
    <lineage>
        <taxon>Bacteria</taxon>
        <taxon>Pseudomonadati</taxon>
        <taxon>Pseudomonadota</taxon>
        <taxon>Gammaproteobacteria</taxon>
        <taxon>Vibrionales</taxon>
        <taxon>Vibrionaceae</taxon>
        <taxon>Photobacterium</taxon>
    </lineage>
</organism>
<proteinExistence type="predicted"/>
<feature type="chain" id="PRO_5012120241" description="Lysozyme inhibitor LprI N-terminal domain-containing protein" evidence="1">
    <location>
        <begin position="26"/>
        <end position="130"/>
    </location>
</feature>
<feature type="signal peptide" evidence="1">
    <location>
        <begin position="1"/>
        <end position="25"/>
    </location>
</feature>
<dbReference type="AlphaFoldDB" id="A0A1T4QSF3"/>
<reference evidence="2 3" key="1">
    <citation type="submission" date="2017-02" db="EMBL/GenBank/DDBJ databases">
        <authorList>
            <person name="Peterson S.W."/>
        </authorList>
    </citation>
    <scope>NUCLEOTIDE SEQUENCE [LARGE SCALE GENOMIC DNA]</scope>
    <source>
        <strain evidence="2 3">CECT 9189</strain>
    </source>
</reference>
<protein>
    <recommendedName>
        <fullName evidence="4">Lysozyme inhibitor LprI N-terminal domain-containing protein</fullName>
    </recommendedName>
</protein>
<evidence type="ECO:0000313" key="3">
    <source>
        <dbReference type="Proteomes" id="UP000191116"/>
    </source>
</evidence>
<dbReference type="EMBL" id="FUWP01000003">
    <property type="protein sequence ID" value="SKA06709.1"/>
    <property type="molecule type" value="Genomic_DNA"/>
</dbReference>
<evidence type="ECO:0000256" key="1">
    <source>
        <dbReference type="SAM" id="SignalP"/>
    </source>
</evidence>
<evidence type="ECO:0000313" key="2">
    <source>
        <dbReference type="EMBL" id="SKA06709.1"/>
    </source>
</evidence>
<accession>A0A1T4QSF3</accession>
<evidence type="ECO:0008006" key="4">
    <source>
        <dbReference type="Google" id="ProtNLM"/>
    </source>
</evidence>
<dbReference type="OrthoDB" id="5825756at2"/>
<name>A0A1T4QSF3_9GAMM</name>
<dbReference type="Proteomes" id="UP000191116">
    <property type="component" value="Unassembled WGS sequence"/>
</dbReference>
<sequence length="130" mass="14304">MHSFMKKTILVTLTIGALFSTAANATNSIVVQSCVTNQNYDEQGLIDCLQQATKSAKEQVYNFTNQGAIYDKKINEHCSSEKTAIDKGVIVSSDHAKLAMCYANAWSTARDTLLGEKKDVTLTTDVYKDK</sequence>
<keyword evidence="1" id="KW-0732">Signal</keyword>
<dbReference type="PROSITE" id="PS51257">
    <property type="entry name" value="PROKAR_LIPOPROTEIN"/>
    <property type="match status" value="1"/>
</dbReference>